<dbReference type="EMBL" id="KE721469">
    <property type="protein sequence ID" value="ERF69081.1"/>
    <property type="molecule type" value="Genomic_DNA"/>
</dbReference>
<keyword evidence="2" id="KW-1185">Reference proteome</keyword>
<name>U1GBL5_ENDPU</name>
<dbReference type="RefSeq" id="XP_007805141.1">
    <property type="nucleotide sequence ID" value="XM_007806950.1"/>
</dbReference>
<accession>U1GBL5</accession>
<evidence type="ECO:0008006" key="3">
    <source>
        <dbReference type="Google" id="ProtNLM"/>
    </source>
</evidence>
<dbReference type="OrthoDB" id="505607at2759"/>
<gene>
    <name evidence="1" type="ORF">EPUS_01037</name>
</gene>
<protein>
    <recommendedName>
        <fullName evidence="3">SGNH hydrolase-type esterase domain-containing protein</fullName>
    </recommendedName>
</protein>
<dbReference type="GeneID" id="19236096"/>
<reference evidence="2" key="1">
    <citation type="journal article" date="2014" name="BMC Genomics">
        <title>Genome characteristics reveal the impact of lichenization on lichen-forming fungus Endocarpon pusillum Hedwig (Verrucariales, Ascomycota).</title>
        <authorList>
            <person name="Wang Y.-Y."/>
            <person name="Liu B."/>
            <person name="Zhang X.-Y."/>
            <person name="Zhou Q.-M."/>
            <person name="Zhang T."/>
            <person name="Li H."/>
            <person name="Yu Y.-F."/>
            <person name="Zhang X.-L."/>
            <person name="Hao X.-Y."/>
            <person name="Wang M."/>
            <person name="Wang L."/>
            <person name="Wei J.-C."/>
        </authorList>
    </citation>
    <scope>NUCLEOTIDE SEQUENCE [LARGE SCALE GENOMIC DNA]</scope>
    <source>
        <strain evidence="2">Z07020 / HMAS-L-300199</strain>
    </source>
</reference>
<dbReference type="AlphaFoldDB" id="U1GBL5"/>
<dbReference type="HOGENOM" id="CLU_1468152_0_0_1"/>
<organism evidence="1 2">
    <name type="scientific">Endocarpon pusillum (strain Z07020 / HMAS-L-300199)</name>
    <name type="common">Lichen-forming fungus</name>
    <dbReference type="NCBI Taxonomy" id="1263415"/>
    <lineage>
        <taxon>Eukaryota</taxon>
        <taxon>Fungi</taxon>
        <taxon>Dikarya</taxon>
        <taxon>Ascomycota</taxon>
        <taxon>Pezizomycotina</taxon>
        <taxon>Eurotiomycetes</taxon>
        <taxon>Chaetothyriomycetidae</taxon>
        <taxon>Verrucariales</taxon>
        <taxon>Verrucariaceae</taxon>
        <taxon>Endocarpon</taxon>
    </lineage>
</organism>
<dbReference type="SUPFAM" id="SSF52266">
    <property type="entry name" value="SGNH hydrolase"/>
    <property type="match status" value="1"/>
</dbReference>
<evidence type="ECO:0000313" key="1">
    <source>
        <dbReference type="EMBL" id="ERF69081.1"/>
    </source>
</evidence>
<evidence type="ECO:0000313" key="2">
    <source>
        <dbReference type="Proteomes" id="UP000019373"/>
    </source>
</evidence>
<sequence length="184" mass="20496">MSTWSLELHTNLSDPELMTLLRSAARYKQRSDQTHTSAHEPLLSELPPPPIWCLLLGDSVHERLQTSGTHTMLGQGQFPHILNAGLGGDRIQNFLYRQDTKGLFWDLRSYGVKFAILRLGTNDLEPKRALHAEAQYALVLETVHRAASAVKVLVTGSMPRKDVDLRVLIRASPVCSGSSEITML</sequence>
<dbReference type="Gene3D" id="3.40.50.1110">
    <property type="entry name" value="SGNH hydrolase"/>
    <property type="match status" value="1"/>
</dbReference>
<dbReference type="eggNOG" id="ENOG502SR3S">
    <property type="taxonomic scope" value="Eukaryota"/>
</dbReference>
<dbReference type="Proteomes" id="UP000019373">
    <property type="component" value="Unassembled WGS sequence"/>
</dbReference>
<proteinExistence type="predicted"/>
<dbReference type="InterPro" id="IPR036514">
    <property type="entry name" value="SGNH_hydro_sf"/>
</dbReference>